<sequence>MESVLLRFFTSLVFISFFLLSSGDQYLANNNISIHSLDTFVRDCAFETLAHRRRTSIIYQLPLPMNLSGIKASAVRLRGRTLWRLGVDIGAIHLHSGAISKPPVRRLTIVYQSFGNRSSTIFHTPSGFSLIAPVVGFHAYDASDISSNTNITELDLNVTRTPINVSFPKVILPKGMSGSKIRCANFGLNGTVVSIYKMESSNVCLTRTTGHFGIIVESEVPGELTPKRKGRDGMKWRVWLMVCAACGVVGLFFVGLFGVVGFRLARNKKMKEIERRGENDEALGSVWVGRSKMPNAAMVRTQPVLETESTPQV</sequence>
<keyword evidence="2" id="KW-0732">Signal</keyword>
<evidence type="ECO:0000313" key="4">
    <source>
        <dbReference type="Proteomes" id="UP001085076"/>
    </source>
</evidence>
<evidence type="ECO:0000256" key="2">
    <source>
        <dbReference type="SAM" id="SignalP"/>
    </source>
</evidence>
<dbReference type="PANTHER" id="PTHR33512:SF33">
    <property type="entry name" value="OS06G0158800 PROTEIN"/>
    <property type="match status" value="1"/>
</dbReference>
<dbReference type="InterPro" id="IPR010605">
    <property type="entry name" value="DUF1191"/>
</dbReference>
<dbReference type="OrthoDB" id="768690at2759"/>
<evidence type="ECO:0000313" key="3">
    <source>
        <dbReference type="EMBL" id="KAJ0971850.1"/>
    </source>
</evidence>
<accession>A0A9D5HD24</accession>
<protein>
    <submittedName>
        <fullName evidence="3">Uncharacterized protein</fullName>
    </submittedName>
</protein>
<name>A0A9D5HD24_9LILI</name>
<feature type="signal peptide" evidence="2">
    <location>
        <begin position="1"/>
        <end position="23"/>
    </location>
</feature>
<proteinExistence type="predicted"/>
<organism evidence="3 4">
    <name type="scientific">Dioscorea zingiberensis</name>
    <dbReference type="NCBI Taxonomy" id="325984"/>
    <lineage>
        <taxon>Eukaryota</taxon>
        <taxon>Viridiplantae</taxon>
        <taxon>Streptophyta</taxon>
        <taxon>Embryophyta</taxon>
        <taxon>Tracheophyta</taxon>
        <taxon>Spermatophyta</taxon>
        <taxon>Magnoliopsida</taxon>
        <taxon>Liliopsida</taxon>
        <taxon>Dioscoreales</taxon>
        <taxon>Dioscoreaceae</taxon>
        <taxon>Dioscorea</taxon>
    </lineage>
</organism>
<keyword evidence="1" id="KW-0812">Transmembrane</keyword>
<feature type="chain" id="PRO_5039489997" evidence="2">
    <location>
        <begin position="24"/>
        <end position="313"/>
    </location>
</feature>
<dbReference type="EMBL" id="JAGGNH010000005">
    <property type="protein sequence ID" value="KAJ0971850.1"/>
    <property type="molecule type" value="Genomic_DNA"/>
</dbReference>
<gene>
    <name evidence="3" type="ORF">J5N97_019809</name>
</gene>
<comment type="caution">
    <text evidence="3">The sequence shown here is derived from an EMBL/GenBank/DDBJ whole genome shotgun (WGS) entry which is preliminary data.</text>
</comment>
<keyword evidence="1" id="KW-1133">Transmembrane helix</keyword>
<dbReference type="Pfam" id="PF06697">
    <property type="entry name" value="DUF1191"/>
    <property type="match status" value="1"/>
</dbReference>
<dbReference type="AlphaFoldDB" id="A0A9D5HD24"/>
<keyword evidence="1" id="KW-0472">Membrane</keyword>
<keyword evidence="4" id="KW-1185">Reference proteome</keyword>
<reference evidence="3" key="1">
    <citation type="submission" date="2021-03" db="EMBL/GenBank/DDBJ databases">
        <authorList>
            <person name="Li Z."/>
            <person name="Yang C."/>
        </authorList>
    </citation>
    <scope>NUCLEOTIDE SEQUENCE</scope>
    <source>
        <strain evidence="3">Dzin_1.0</strain>
        <tissue evidence="3">Leaf</tissue>
    </source>
</reference>
<dbReference type="Proteomes" id="UP001085076">
    <property type="component" value="Miscellaneous, Linkage group lg05"/>
</dbReference>
<dbReference type="PANTHER" id="PTHR33512">
    <property type="entry name" value="PROTEIN, PUTATIVE (DUF1191)-RELATED"/>
    <property type="match status" value="1"/>
</dbReference>
<dbReference type="GO" id="GO:0016020">
    <property type="term" value="C:membrane"/>
    <property type="evidence" value="ECO:0007669"/>
    <property type="project" value="TreeGrafter"/>
</dbReference>
<evidence type="ECO:0000256" key="1">
    <source>
        <dbReference type="SAM" id="Phobius"/>
    </source>
</evidence>
<feature type="transmembrane region" description="Helical" evidence="1">
    <location>
        <begin position="238"/>
        <end position="265"/>
    </location>
</feature>
<reference evidence="3" key="2">
    <citation type="journal article" date="2022" name="Hortic Res">
        <title>The genome of Dioscorea zingiberensis sheds light on the biosynthesis, origin and evolution of the medicinally important diosgenin saponins.</title>
        <authorList>
            <person name="Li Y."/>
            <person name="Tan C."/>
            <person name="Li Z."/>
            <person name="Guo J."/>
            <person name="Li S."/>
            <person name="Chen X."/>
            <person name="Wang C."/>
            <person name="Dai X."/>
            <person name="Yang H."/>
            <person name="Song W."/>
            <person name="Hou L."/>
            <person name="Xu J."/>
            <person name="Tong Z."/>
            <person name="Xu A."/>
            <person name="Yuan X."/>
            <person name="Wang W."/>
            <person name="Yang Q."/>
            <person name="Chen L."/>
            <person name="Sun Z."/>
            <person name="Wang K."/>
            <person name="Pan B."/>
            <person name="Chen J."/>
            <person name="Bao Y."/>
            <person name="Liu F."/>
            <person name="Qi X."/>
            <person name="Gang D.R."/>
            <person name="Wen J."/>
            <person name="Li J."/>
        </authorList>
    </citation>
    <scope>NUCLEOTIDE SEQUENCE</scope>
    <source>
        <strain evidence="3">Dzin_1.0</strain>
    </source>
</reference>